<accession>A0A482MSM0</accession>
<evidence type="ECO:0000313" key="3">
    <source>
        <dbReference type="Proteomes" id="UP000306923"/>
    </source>
</evidence>
<gene>
    <name evidence="2" type="ORF">R4596rev_00051</name>
</gene>
<sequence length="32" mass="3809">MDKITIDKPTYYLLWAGCILNVTGFILWLFMK</sequence>
<evidence type="ECO:0000256" key="1">
    <source>
        <dbReference type="SAM" id="Phobius"/>
    </source>
</evidence>
<dbReference type="EMBL" id="MK373771">
    <property type="protein sequence ID" value="QBQ76614.1"/>
    <property type="molecule type" value="Genomic_DNA"/>
</dbReference>
<reference evidence="2 3" key="1">
    <citation type="submission" date="2019-01" db="EMBL/GenBank/DDBJ databases">
        <title>Still something new to discover - new insights into E. coli phage diversity and taxonomy.</title>
        <authorList>
            <person name="Korf I.H.E."/>
            <person name="Adriaennsens E."/>
            <person name="Dreiseikelmann B."/>
            <person name="Kropinski A."/>
            <person name="Nimtz M."/>
            <person name="Meier-Kolthoff J.P."/>
            <person name="Rohde M."/>
            <person name="van Raaij M."/>
            <person name="Wittmann J."/>
        </authorList>
    </citation>
    <scope>NUCLEOTIDE SEQUENCE [LARGE SCALE GENOMIC DNA]</scope>
</reference>
<keyword evidence="1" id="KW-0472">Membrane</keyword>
<organism evidence="2 3">
    <name type="scientific">Escherichia phage vB_EcoP_R4596</name>
    <dbReference type="NCBI Taxonomy" id="2508204"/>
    <lineage>
        <taxon>Viruses</taxon>
        <taxon>Duplodnaviria</taxon>
        <taxon>Heunggongvirae</taxon>
        <taxon>Uroviricota</taxon>
        <taxon>Caudoviricetes</taxon>
        <taxon>Autographivirales</taxon>
        <taxon>Autosignataviridae</taxon>
        <taxon>Molineuxvirinae</taxon>
        <taxon>Rodentiumvirus</taxon>
        <taxon>Rodentiumvirus R4596</taxon>
    </lineage>
</organism>
<protein>
    <submittedName>
        <fullName evidence="2">Uncharacterized protein</fullName>
    </submittedName>
</protein>
<evidence type="ECO:0000313" key="2">
    <source>
        <dbReference type="EMBL" id="QBQ76614.1"/>
    </source>
</evidence>
<dbReference type="Proteomes" id="UP000306923">
    <property type="component" value="Segment"/>
</dbReference>
<name>A0A482MSM0_9CAUD</name>
<keyword evidence="1" id="KW-1133">Transmembrane helix</keyword>
<keyword evidence="3" id="KW-1185">Reference proteome</keyword>
<feature type="transmembrane region" description="Helical" evidence="1">
    <location>
        <begin position="12"/>
        <end position="31"/>
    </location>
</feature>
<keyword evidence="1" id="KW-0812">Transmembrane</keyword>
<proteinExistence type="predicted"/>